<dbReference type="EMBL" id="JAOPGA020000576">
    <property type="protein sequence ID" value="KAL0479557.1"/>
    <property type="molecule type" value="Genomic_DNA"/>
</dbReference>
<dbReference type="SUPFAM" id="SSF50985">
    <property type="entry name" value="RCC1/BLIP-II"/>
    <property type="match status" value="1"/>
</dbReference>
<organism evidence="3 4">
    <name type="scientific">Acrasis kona</name>
    <dbReference type="NCBI Taxonomy" id="1008807"/>
    <lineage>
        <taxon>Eukaryota</taxon>
        <taxon>Discoba</taxon>
        <taxon>Heterolobosea</taxon>
        <taxon>Tetramitia</taxon>
        <taxon>Eutetramitia</taxon>
        <taxon>Acrasidae</taxon>
        <taxon>Acrasis</taxon>
    </lineage>
</organism>
<dbReference type="PROSITE" id="PS50012">
    <property type="entry name" value="RCC1_3"/>
    <property type="match status" value="2"/>
</dbReference>
<feature type="repeat" description="RCC1" evidence="2">
    <location>
        <begin position="98"/>
        <end position="150"/>
    </location>
</feature>
<dbReference type="PANTHER" id="PTHR22872:SF9">
    <property type="entry name" value="X-LINKED RETINITIS PIGMENTOSA GTPASE REGULATOR"/>
    <property type="match status" value="1"/>
</dbReference>
<evidence type="ECO:0000313" key="4">
    <source>
        <dbReference type="Proteomes" id="UP001431209"/>
    </source>
</evidence>
<keyword evidence="1" id="KW-0677">Repeat</keyword>
<feature type="repeat" description="RCC1" evidence="2">
    <location>
        <begin position="45"/>
        <end position="97"/>
    </location>
</feature>
<dbReference type="Pfam" id="PF13540">
    <property type="entry name" value="RCC1_2"/>
    <property type="match status" value="1"/>
</dbReference>
<comment type="caution">
    <text evidence="3">The sequence shown here is derived from an EMBL/GenBank/DDBJ whole genome shotgun (WGS) entry which is preliminary data.</text>
</comment>
<dbReference type="Proteomes" id="UP001431209">
    <property type="component" value="Unassembled WGS sequence"/>
</dbReference>
<proteinExistence type="predicted"/>
<gene>
    <name evidence="3" type="ORF">AKO1_007730</name>
</gene>
<dbReference type="InterPro" id="IPR009091">
    <property type="entry name" value="RCC1/BLIP-II"/>
</dbReference>
<dbReference type="AlphaFoldDB" id="A0AAW2YTP9"/>
<protein>
    <submittedName>
        <fullName evidence="3">Uncharacterized protein</fullName>
    </submittedName>
</protein>
<name>A0AAW2YTP9_9EUKA</name>
<dbReference type="PRINTS" id="PR00633">
    <property type="entry name" value="RCCNDNSATION"/>
</dbReference>
<dbReference type="Gene3D" id="2.130.10.30">
    <property type="entry name" value="Regulator of chromosome condensation 1/beta-lactamase-inhibitor protein II"/>
    <property type="match status" value="1"/>
</dbReference>
<dbReference type="Pfam" id="PF00415">
    <property type="entry name" value="RCC1"/>
    <property type="match status" value="1"/>
</dbReference>
<sequence length="337" mass="38294">MNGLVYVNDDDDNLFKQYHLPLAYNSTIKHVSCGFYHTIIITSDDGIFVMGRNDEGQLGIINKTNQKKFIEIEKPLEMKDLKMSSCGSYFTQVLTNDGKIFGTGRGKEGQLGTGRLVNVEEFTMCPSDVFDTPVVQINCSQLNTVCVTKSGKVYHCGHILHLEDKGPEYVASFRLLPITDPIQTASVGMDNVLCKTMDGLLYLYDGAKNVVMHVSTGTEFVESFSCSFRRNLILTSSQQLYQMIDYRKKRIKKFKRNHIKHMFSDLSPHDLFVTDNDEIKKRSHNYDSITNLHLPKHNNHTVVMGSTGYNHSVIITGQITIHIHDKAYQDVKIKFYS</sequence>
<evidence type="ECO:0000313" key="3">
    <source>
        <dbReference type="EMBL" id="KAL0479557.1"/>
    </source>
</evidence>
<evidence type="ECO:0000256" key="2">
    <source>
        <dbReference type="PROSITE-ProRule" id="PRU00235"/>
    </source>
</evidence>
<dbReference type="InterPro" id="IPR051625">
    <property type="entry name" value="Signaling_Regulatory_Domain"/>
</dbReference>
<keyword evidence="4" id="KW-1185">Reference proteome</keyword>
<accession>A0AAW2YTP9</accession>
<reference evidence="3 4" key="1">
    <citation type="submission" date="2024-03" db="EMBL/GenBank/DDBJ databases">
        <title>The Acrasis kona genome and developmental transcriptomes reveal deep origins of eukaryotic multicellular pathways.</title>
        <authorList>
            <person name="Sheikh S."/>
            <person name="Fu C.-J."/>
            <person name="Brown M.W."/>
            <person name="Baldauf S.L."/>
        </authorList>
    </citation>
    <scope>NUCLEOTIDE SEQUENCE [LARGE SCALE GENOMIC DNA]</scope>
    <source>
        <strain evidence="3 4">ATCC MYA-3509</strain>
    </source>
</reference>
<evidence type="ECO:0000256" key="1">
    <source>
        <dbReference type="ARBA" id="ARBA00022737"/>
    </source>
</evidence>
<dbReference type="PANTHER" id="PTHR22872">
    <property type="entry name" value="BTK-BINDING PROTEIN-RELATED"/>
    <property type="match status" value="1"/>
</dbReference>
<dbReference type="InterPro" id="IPR000408">
    <property type="entry name" value="Reg_chr_condens"/>
</dbReference>